<evidence type="ECO:0000259" key="1">
    <source>
        <dbReference type="Pfam" id="PF23568"/>
    </source>
</evidence>
<comment type="caution">
    <text evidence="4">The sequence shown here is derived from an EMBL/GenBank/DDBJ whole genome shotgun (WGS) entry which is preliminary data.</text>
</comment>
<keyword evidence="5" id="KW-1185">Reference proteome</keyword>
<feature type="domain" description="Putative E3 ubiquitin-protein ligase LIN N-terminal" evidence="1">
    <location>
        <begin position="38"/>
        <end position="189"/>
    </location>
</feature>
<evidence type="ECO:0000313" key="4">
    <source>
        <dbReference type="EMBL" id="KAK6930176.1"/>
    </source>
</evidence>
<sequence length="725" mass="81676">MTQNSMASTTSVPCSSPSSSSFLAFTHNLERPDFRSIQLLVISINHYITDFVEDVESRQSLKSRCTSKLRIKNQEFFEFSERSVLSNLYWGIESLEAAIQAKCEEDRVTRLEKSEHMFQVPALLDEHGVTAGIENKYLVCCAYFYLSVVRKLQSDDWQVALHFLQALLVSARIVQEEFAPQLCQSLFRSFAMFKRGLESATPVYFNEDGNDEAIRQIARIFKDWLTYFRVMSYGETPRSHCGSKSVPNPENKSQTFVYVKSASTKDLYSREQRTTSSATYWNLQFEKVHPLEMPEDKMSTKCLHDMLNEYKSDSPRSANSFDDLAEEDYLEADADDAGSLTGARKDVHDSTQAPSDKKLQHQCTTNNGATCKLSSHKFAITVNDESRVLVDYQLGETTLRRIRPEIHDLEVFDHKATVSLEDYGLMGMNYQVCPARKKARPTSSQKDSNDELIGILEQTISKLCFSEELRRSDEDHTVEVTTIYEMLNSKRGVKYALLKDVIIDQLLASISTAKEQGVIRASISILATIAMGNMSVIEEIKKKGLQLCDLAKALKKNVHEAATLIYLINPSPTEIKSLELLPTLLEVVCTSSSYKNQMASLLVTPPAASLRIIEVLITAFDCATNNAHLAAINSPRVLSGLIEVVQTNKQEELVSLTTILVKCMQFDGQCRKDISTNTPVMPIILLIKNNNKRAKFIALEFLHELLCMPRSSAITLLQKTKKKGN</sequence>
<name>A0AAN8VI23_9MAGN</name>
<gene>
    <name evidence="4" type="ORF">RJ641_004270</name>
</gene>
<dbReference type="PANTHER" id="PTHR35549">
    <property type="entry name" value="OS04G0584500 PROTEIN"/>
    <property type="match status" value="1"/>
</dbReference>
<protein>
    <submittedName>
        <fullName evidence="4">Uncharacterized protein</fullName>
    </submittedName>
</protein>
<dbReference type="Pfam" id="PF23628">
    <property type="entry name" value="ARM_LIN_C"/>
    <property type="match status" value="1"/>
</dbReference>
<dbReference type="InterPro" id="IPR055566">
    <property type="entry name" value="ARM_LIN"/>
</dbReference>
<dbReference type="PANTHER" id="PTHR35549:SF2">
    <property type="entry name" value="TRANSDUCIN_WD40 REPEAT-LIKE SUPERFAMILY PROTEIN"/>
    <property type="match status" value="1"/>
</dbReference>
<dbReference type="AlphaFoldDB" id="A0AAN8VI23"/>
<evidence type="ECO:0000313" key="5">
    <source>
        <dbReference type="Proteomes" id="UP001370490"/>
    </source>
</evidence>
<organism evidence="4 5">
    <name type="scientific">Dillenia turbinata</name>
    <dbReference type="NCBI Taxonomy" id="194707"/>
    <lineage>
        <taxon>Eukaryota</taxon>
        <taxon>Viridiplantae</taxon>
        <taxon>Streptophyta</taxon>
        <taxon>Embryophyta</taxon>
        <taxon>Tracheophyta</taxon>
        <taxon>Spermatophyta</taxon>
        <taxon>Magnoliopsida</taxon>
        <taxon>eudicotyledons</taxon>
        <taxon>Gunneridae</taxon>
        <taxon>Pentapetalae</taxon>
        <taxon>Dilleniales</taxon>
        <taxon>Dilleniaceae</taxon>
        <taxon>Dillenia</taxon>
    </lineage>
</organism>
<feature type="domain" description="Putative E3 ubiquitin-protein ligase LIN ARM repeats" evidence="3">
    <location>
        <begin position="451"/>
        <end position="614"/>
    </location>
</feature>
<evidence type="ECO:0000259" key="2">
    <source>
        <dbReference type="Pfam" id="PF23628"/>
    </source>
</evidence>
<dbReference type="EMBL" id="JBAMMX010000012">
    <property type="protein sequence ID" value="KAK6930176.1"/>
    <property type="molecule type" value="Genomic_DNA"/>
</dbReference>
<dbReference type="InterPro" id="IPR056512">
    <property type="entry name" value="LIN_N"/>
</dbReference>
<feature type="domain" description="Putative E3 ubiquitin-protein ligase LIN ARM-like" evidence="2">
    <location>
        <begin position="616"/>
        <end position="722"/>
    </location>
</feature>
<evidence type="ECO:0000259" key="3">
    <source>
        <dbReference type="Pfam" id="PF23654"/>
    </source>
</evidence>
<dbReference type="InterPro" id="IPR056514">
    <property type="entry name" value="ARM_LIN_2nd"/>
</dbReference>
<accession>A0AAN8VI23</accession>
<reference evidence="4 5" key="1">
    <citation type="submission" date="2023-12" db="EMBL/GenBank/DDBJ databases">
        <title>A high-quality genome assembly for Dillenia turbinata (Dilleniales).</title>
        <authorList>
            <person name="Chanderbali A."/>
        </authorList>
    </citation>
    <scope>NUCLEOTIDE SEQUENCE [LARGE SCALE GENOMIC DNA]</scope>
    <source>
        <strain evidence="4">LSX21</strain>
        <tissue evidence="4">Leaf</tissue>
    </source>
</reference>
<dbReference type="Pfam" id="PF23654">
    <property type="entry name" value="ARM_LIN_2nd"/>
    <property type="match status" value="1"/>
</dbReference>
<proteinExistence type="predicted"/>
<dbReference type="Proteomes" id="UP001370490">
    <property type="component" value="Unassembled WGS sequence"/>
</dbReference>
<dbReference type="Pfam" id="PF23568">
    <property type="entry name" value="ARM_LIN"/>
    <property type="match status" value="1"/>
</dbReference>